<accession>A0A9D4XJR7</accession>
<sequence>MDMKIIEERAFNLHPDEHPDIHATLKKHKESVLEFYANAYRPVIKDTTAELELISWVIGKQIQFDWNTVNMLLKMKFREPNSVDLDVIPKAWTYFLPHTLDTNRSGSELITVRALALYFLLIRQPVNIGNIIYADMDEMAQSMTNKSMGHASVILLLCRKLGVNEFTDGRTVNPERALDAAWIADHPMREAQVEEVLETEERPSDIFGPNIPQPQRILDGVPLANKDSQAHKD</sequence>
<comment type="caution">
    <text evidence="3">The sequence shown here is derived from an EMBL/GenBank/DDBJ whole genome shotgun (WGS) entry which is preliminary data.</text>
</comment>
<dbReference type="Pfam" id="PF20167">
    <property type="entry name" value="Transposase_32"/>
    <property type="match status" value="1"/>
</dbReference>
<evidence type="ECO:0000259" key="2">
    <source>
        <dbReference type="Pfam" id="PF20167"/>
    </source>
</evidence>
<dbReference type="Gramene" id="Psat04G0573800-T1">
    <property type="protein sequence ID" value="KAI5422396.1"/>
    <property type="gene ID" value="KIW84_045738"/>
</dbReference>
<organism evidence="3 4">
    <name type="scientific">Pisum sativum</name>
    <name type="common">Garden pea</name>
    <name type="synonym">Lathyrus oleraceus</name>
    <dbReference type="NCBI Taxonomy" id="3888"/>
    <lineage>
        <taxon>Eukaryota</taxon>
        <taxon>Viridiplantae</taxon>
        <taxon>Streptophyta</taxon>
        <taxon>Embryophyta</taxon>
        <taxon>Tracheophyta</taxon>
        <taxon>Spermatophyta</taxon>
        <taxon>Magnoliopsida</taxon>
        <taxon>eudicotyledons</taxon>
        <taxon>Gunneridae</taxon>
        <taxon>Pentapetalae</taxon>
        <taxon>rosids</taxon>
        <taxon>fabids</taxon>
        <taxon>Fabales</taxon>
        <taxon>Fabaceae</taxon>
        <taxon>Papilionoideae</taxon>
        <taxon>50 kb inversion clade</taxon>
        <taxon>NPAAA clade</taxon>
        <taxon>Hologalegina</taxon>
        <taxon>IRL clade</taxon>
        <taxon>Fabeae</taxon>
        <taxon>Lathyrus</taxon>
    </lineage>
</organism>
<evidence type="ECO:0000313" key="3">
    <source>
        <dbReference type="EMBL" id="KAI5422396.1"/>
    </source>
</evidence>
<protein>
    <recommendedName>
        <fullName evidence="2">Putative plant transposon protein domain-containing protein</fullName>
    </recommendedName>
</protein>
<evidence type="ECO:0000256" key="1">
    <source>
        <dbReference type="SAM" id="MobiDB-lite"/>
    </source>
</evidence>
<feature type="region of interest" description="Disordered" evidence="1">
    <location>
        <begin position="200"/>
        <end position="233"/>
    </location>
</feature>
<proteinExistence type="predicted"/>
<dbReference type="EMBL" id="JAMSHJ010000004">
    <property type="protein sequence ID" value="KAI5422396.1"/>
    <property type="molecule type" value="Genomic_DNA"/>
</dbReference>
<keyword evidence="4" id="KW-1185">Reference proteome</keyword>
<dbReference type="InterPro" id="IPR046796">
    <property type="entry name" value="Transposase_32_dom"/>
</dbReference>
<name>A0A9D4XJR7_PEA</name>
<dbReference type="Proteomes" id="UP001058974">
    <property type="component" value="Chromosome 4"/>
</dbReference>
<feature type="domain" description="Putative plant transposon protein" evidence="2">
    <location>
        <begin position="30"/>
        <end position="164"/>
    </location>
</feature>
<reference evidence="3 4" key="1">
    <citation type="journal article" date="2022" name="Nat. Genet.">
        <title>Improved pea reference genome and pan-genome highlight genomic features and evolutionary characteristics.</title>
        <authorList>
            <person name="Yang T."/>
            <person name="Liu R."/>
            <person name="Luo Y."/>
            <person name="Hu S."/>
            <person name="Wang D."/>
            <person name="Wang C."/>
            <person name="Pandey M.K."/>
            <person name="Ge S."/>
            <person name="Xu Q."/>
            <person name="Li N."/>
            <person name="Li G."/>
            <person name="Huang Y."/>
            <person name="Saxena R.K."/>
            <person name="Ji Y."/>
            <person name="Li M."/>
            <person name="Yan X."/>
            <person name="He Y."/>
            <person name="Liu Y."/>
            <person name="Wang X."/>
            <person name="Xiang C."/>
            <person name="Varshney R.K."/>
            <person name="Ding H."/>
            <person name="Gao S."/>
            <person name="Zong X."/>
        </authorList>
    </citation>
    <scope>NUCLEOTIDE SEQUENCE [LARGE SCALE GENOMIC DNA]</scope>
    <source>
        <strain evidence="3 4">cv. Zhongwan 6</strain>
    </source>
</reference>
<gene>
    <name evidence="3" type="ORF">KIW84_045738</name>
</gene>
<evidence type="ECO:0000313" key="4">
    <source>
        <dbReference type="Proteomes" id="UP001058974"/>
    </source>
</evidence>
<dbReference type="AlphaFoldDB" id="A0A9D4XJR7"/>